<sequence>MFDVAACERCATEKNRDIAELLCIEFLQVVTHDDGGLHEKSTHTKCIGIDLFDLLDHLLDADLDANVVYFVAIVGADDVDKVLANVVDVALHGGKNKFALRAAFACLFHVLLEVSNSGLHGLGTLQNERQLHTARAKQFAHFAHTVQQNLVDDVECCNAVATSQLKIFNQAFSVTVDDALTKYLLNGPVGAVDFDCLDCRHASKDLKKRSEWVVALFAAVINEVLAHRDLFFRNSSKRKNLGCMNNGGVETVLTCFVEEHTVQYLTSCRAKSKAHI</sequence>
<dbReference type="AlphaFoldDB" id="A0A6J6JCI3"/>
<proteinExistence type="predicted"/>
<reference evidence="1" key="1">
    <citation type="submission" date="2020-05" db="EMBL/GenBank/DDBJ databases">
        <authorList>
            <person name="Chiriac C."/>
            <person name="Salcher M."/>
            <person name="Ghai R."/>
            <person name="Kavagutti S V."/>
        </authorList>
    </citation>
    <scope>NUCLEOTIDE SEQUENCE</scope>
</reference>
<dbReference type="EMBL" id="CAEZVQ010000056">
    <property type="protein sequence ID" value="CAB4634752.1"/>
    <property type="molecule type" value="Genomic_DNA"/>
</dbReference>
<gene>
    <name evidence="1" type="ORF">UFOPK2086_00563</name>
</gene>
<accession>A0A6J6JCI3</accession>
<organism evidence="1">
    <name type="scientific">freshwater metagenome</name>
    <dbReference type="NCBI Taxonomy" id="449393"/>
    <lineage>
        <taxon>unclassified sequences</taxon>
        <taxon>metagenomes</taxon>
        <taxon>ecological metagenomes</taxon>
    </lineage>
</organism>
<name>A0A6J6JCI3_9ZZZZ</name>
<evidence type="ECO:0000313" key="1">
    <source>
        <dbReference type="EMBL" id="CAB4634752.1"/>
    </source>
</evidence>
<protein>
    <submittedName>
        <fullName evidence="1">Unannotated protein</fullName>
    </submittedName>
</protein>